<dbReference type="PANTHER" id="PTHR31184">
    <property type="entry name" value="HUNTINGTIN-INTERACTING PROTEIN K FAMILY MEMBER"/>
    <property type="match status" value="1"/>
</dbReference>
<evidence type="ECO:0000259" key="1">
    <source>
        <dbReference type="Pfam" id="PF19026"/>
    </source>
</evidence>
<reference evidence="2 3" key="1">
    <citation type="submission" date="2023-01" db="EMBL/GenBank/DDBJ databases">
        <authorList>
            <person name="Kreplak J."/>
        </authorList>
    </citation>
    <scope>NUCLEOTIDE SEQUENCE [LARGE SCALE GENOMIC DNA]</scope>
</reference>
<dbReference type="InterPro" id="IPR038922">
    <property type="entry name" value="HYPK_UBA"/>
</dbReference>
<dbReference type="PANTHER" id="PTHR31184:SF2">
    <property type="entry name" value="HUNTINGTIN-INTERACTING PROTEIN K"/>
    <property type="match status" value="1"/>
</dbReference>
<sequence>MVGGNKPFKYFRMSQISKMDWIRDGDHKTIIFHYSIRYRNNISRISAINNSGGDWLTDPGEVIKEFTMYYEDLLGTPIENKLKALSLARRPLALMVIVATFCRTIERLLVQMEKELAAVKINAADVDIIANELELDKKVAERTLRCCHSSFDSLVWWKQIRECDLYCQ</sequence>
<evidence type="ECO:0000313" key="3">
    <source>
        <dbReference type="Proteomes" id="UP001157006"/>
    </source>
</evidence>
<dbReference type="InterPro" id="IPR052617">
    <property type="entry name" value="Huntingtin-int_K"/>
</dbReference>
<gene>
    <name evidence="2" type="ORF">VFH_VI149480</name>
</gene>
<dbReference type="AlphaFoldDB" id="A0AAV1BC94"/>
<dbReference type="InterPro" id="IPR044034">
    <property type="entry name" value="NAC-like_UBA"/>
</dbReference>
<protein>
    <recommendedName>
        <fullName evidence="1">Nascent polypeptide-associated complex subunit alpha-like UBA domain-containing protein</fullName>
    </recommendedName>
</protein>
<dbReference type="GO" id="GO:0050821">
    <property type="term" value="P:protein stabilization"/>
    <property type="evidence" value="ECO:0007669"/>
    <property type="project" value="TreeGrafter"/>
</dbReference>
<accession>A0AAV1BC94</accession>
<organism evidence="2 3">
    <name type="scientific">Vicia faba</name>
    <name type="common">Broad bean</name>
    <name type="synonym">Faba vulgaris</name>
    <dbReference type="NCBI Taxonomy" id="3906"/>
    <lineage>
        <taxon>Eukaryota</taxon>
        <taxon>Viridiplantae</taxon>
        <taxon>Streptophyta</taxon>
        <taxon>Embryophyta</taxon>
        <taxon>Tracheophyta</taxon>
        <taxon>Spermatophyta</taxon>
        <taxon>Magnoliopsida</taxon>
        <taxon>eudicotyledons</taxon>
        <taxon>Gunneridae</taxon>
        <taxon>Pentapetalae</taxon>
        <taxon>rosids</taxon>
        <taxon>fabids</taxon>
        <taxon>Fabales</taxon>
        <taxon>Fabaceae</taxon>
        <taxon>Papilionoideae</taxon>
        <taxon>50 kb inversion clade</taxon>
        <taxon>NPAAA clade</taxon>
        <taxon>Hologalegina</taxon>
        <taxon>IRL clade</taxon>
        <taxon>Fabeae</taxon>
        <taxon>Vicia</taxon>
    </lineage>
</organism>
<evidence type="ECO:0000313" key="2">
    <source>
        <dbReference type="EMBL" id="CAI8618984.1"/>
    </source>
</evidence>
<feature type="domain" description="Nascent polypeptide-associated complex subunit alpha-like UBA" evidence="1">
    <location>
        <begin position="119"/>
        <end position="148"/>
    </location>
</feature>
<name>A0AAV1BC94_VICFA</name>
<dbReference type="Proteomes" id="UP001157006">
    <property type="component" value="Chromosome 6"/>
</dbReference>
<proteinExistence type="predicted"/>
<keyword evidence="3" id="KW-1185">Reference proteome</keyword>
<dbReference type="EMBL" id="OX451741">
    <property type="protein sequence ID" value="CAI8618984.1"/>
    <property type="molecule type" value="Genomic_DNA"/>
</dbReference>
<dbReference type="CDD" id="cd14361">
    <property type="entry name" value="UBA_HYPK"/>
    <property type="match status" value="1"/>
</dbReference>
<dbReference type="Pfam" id="PF19026">
    <property type="entry name" value="UBA_HYPK"/>
    <property type="match status" value="1"/>
</dbReference>